<keyword evidence="3" id="KW-1185">Reference proteome</keyword>
<sequence length="598" mass="67400">MCKTFSAFINEEDMKEWNFNGFPDRSKFASLAMFIPVWRLWVHSVTIMNNLSKRNITTKGTTDMYHADSYFYCLSMMLICCWSANLGRCLQWQPPMYCVNGDPNDTDPQHCDGFVVDSNNASWSQGTHWIVVDGLTTFVEFGTLKYQDFPTDETERKDGNPYWVCSDSNSFYLALRAIITLTYVILGFVGQRRHKKVHFWNALVNLVVCTGYTAMMILGSSPTKKRSDAIKVLFYVTTIFDVSSGLIPFAFAATKRFFVAVTQEEAEILGERFGLLLVICLGEIIMGAASALTDMDLDHRNEKLDADWEFRVNSPISAWDAWAWNIYDNQQSPLFNPRGWRKNPYIGRISSVGMVYMLKVLIFDAPIAEEQVGALHPLARGGTKGEGAHVAELYKLTTFPIALSLIMLGAVTEDFTHHNSLITGIDGEKCALYNASLGSILVFTGLQLMCYKEKNDGLKWLKMRKVTLRAMVGFFLFCFHDLYEFIDGGPTDGSGWQLMIILLLVLCVVINDVRCRNLAFKFVKAEMEAETDTEREAVKVPGRLAGFTRWCRKIKADWEAEREVGRGTEFDGEAGEVAEMETGTEADTVEMDAAAATL</sequence>
<protein>
    <submittedName>
        <fullName evidence="2">Uncharacterized protein</fullName>
    </submittedName>
</protein>
<accession>A0A9W6ZRT0</accession>
<dbReference type="EMBL" id="BRXZ01000945">
    <property type="protein sequence ID" value="GMH58176.1"/>
    <property type="molecule type" value="Genomic_DNA"/>
</dbReference>
<feature type="transmembrane region" description="Helical" evidence="1">
    <location>
        <begin position="232"/>
        <end position="252"/>
    </location>
</feature>
<gene>
    <name evidence="2" type="ORF">TrRE_jg5355</name>
</gene>
<evidence type="ECO:0000313" key="2">
    <source>
        <dbReference type="EMBL" id="GMH58176.1"/>
    </source>
</evidence>
<dbReference type="AlphaFoldDB" id="A0A9W6ZRT0"/>
<feature type="transmembrane region" description="Helical" evidence="1">
    <location>
        <begin position="69"/>
        <end position="87"/>
    </location>
</feature>
<proteinExistence type="predicted"/>
<name>A0A9W6ZRT0_9STRA</name>
<dbReference type="Proteomes" id="UP001165082">
    <property type="component" value="Unassembled WGS sequence"/>
</dbReference>
<feature type="transmembrane region" description="Helical" evidence="1">
    <location>
        <begin position="171"/>
        <end position="190"/>
    </location>
</feature>
<comment type="caution">
    <text evidence="2">The sequence shown here is derived from an EMBL/GenBank/DDBJ whole genome shotgun (WGS) entry which is preliminary data.</text>
</comment>
<organism evidence="2 3">
    <name type="scientific">Triparma retinervis</name>
    <dbReference type="NCBI Taxonomy" id="2557542"/>
    <lineage>
        <taxon>Eukaryota</taxon>
        <taxon>Sar</taxon>
        <taxon>Stramenopiles</taxon>
        <taxon>Ochrophyta</taxon>
        <taxon>Bolidophyceae</taxon>
        <taxon>Parmales</taxon>
        <taxon>Triparmaceae</taxon>
        <taxon>Triparma</taxon>
    </lineage>
</organism>
<keyword evidence="1" id="KW-1133">Transmembrane helix</keyword>
<evidence type="ECO:0000256" key="1">
    <source>
        <dbReference type="SAM" id="Phobius"/>
    </source>
</evidence>
<dbReference type="OrthoDB" id="10363874at2759"/>
<reference evidence="2" key="1">
    <citation type="submission" date="2022-07" db="EMBL/GenBank/DDBJ databases">
        <title>Genome analysis of Parmales, a sister group of diatoms, reveals the evolutionary specialization of diatoms from phago-mixotrophs to photoautotrophs.</title>
        <authorList>
            <person name="Ban H."/>
            <person name="Sato S."/>
            <person name="Yoshikawa S."/>
            <person name="Kazumasa Y."/>
            <person name="Nakamura Y."/>
            <person name="Ichinomiya M."/>
            <person name="Saitoh K."/>
            <person name="Sato N."/>
            <person name="Blanc-Mathieu R."/>
            <person name="Endo H."/>
            <person name="Kuwata A."/>
            <person name="Ogata H."/>
        </authorList>
    </citation>
    <scope>NUCLEOTIDE SEQUENCE</scope>
</reference>
<feature type="transmembrane region" description="Helical" evidence="1">
    <location>
        <begin position="495"/>
        <end position="513"/>
    </location>
</feature>
<feature type="transmembrane region" description="Helical" evidence="1">
    <location>
        <begin position="202"/>
        <end position="220"/>
    </location>
</feature>
<keyword evidence="1" id="KW-0812">Transmembrane</keyword>
<keyword evidence="1" id="KW-0472">Membrane</keyword>
<feature type="transmembrane region" description="Helical" evidence="1">
    <location>
        <begin position="466"/>
        <end position="483"/>
    </location>
</feature>
<evidence type="ECO:0000313" key="3">
    <source>
        <dbReference type="Proteomes" id="UP001165082"/>
    </source>
</evidence>